<feature type="domain" description="RING-type" evidence="6">
    <location>
        <begin position="556"/>
        <end position="597"/>
    </location>
</feature>
<evidence type="ECO:0000313" key="7">
    <source>
        <dbReference type="EMBL" id="GAQ83252.1"/>
    </source>
</evidence>
<dbReference type="PROSITE" id="PS50089">
    <property type="entry name" value="ZF_RING_2"/>
    <property type="match status" value="1"/>
</dbReference>
<feature type="region of interest" description="Disordered" evidence="5">
    <location>
        <begin position="271"/>
        <end position="463"/>
    </location>
</feature>
<organism evidence="7 8">
    <name type="scientific">Klebsormidium nitens</name>
    <name type="common">Green alga</name>
    <name type="synonym">Ulothrix nitens</name>
    <dbReference type="NCBI Taxonomy" id="105231"/>
    <lineage>
        <taxon>Eukaryota</taxon>
        <taxon>Viridiplantae</taxon>
        <taxon>Streptophyta</taxon>
        <taxon>Klebsormidiophyceae</taxon>
        <taxon>Klebsormidiales</taxon>
        <taxon>Klebsormidiaceae</taxon>
        <taxon>Klebsormidium</taxon>
    </lineage>
</organism>
<dbReference type="AlphaFoldDB" id="A0A0U9HUY2"/>
<dbReference type="InterPro" id="IPR013083">
    <property type="entry name" value="Znf_RING/FYVE/PHD"/>
</dbReference>
<dbReference type="STRING" id="105231.A0A0U9HUY2"/>
<feature type="compositionally biased region" description="Low complexity" evidence="5">
    <location>
        <begin position="168"/>
        <end position="185"/>
    </location>
</feature>
<dbReference type="EMBL" id="DF237090">
    <property type="protein sequence ID" value="GAQ83252.1"/>
    <property type="molecule type" value="Genomic_DNA"/>
</dbReference>
<keyword evidence="3" id="KW-0862">Zinc</keyword>
<dbReference type="GO" id="GO:0008270">
    <property type="term" value="F:zinc ion binding"/>
    <property type="evidence" value="ECO:0007669"/>
    <property type="project" value="UniProtKB-KW"/>
</dbReference>
<feature type="compositionally biased region" description="Acidic residues" evidence="5">
    <location>
        <begin position="132"/>
        <end position="141"/>
    </location>
</feature>
<feature type="compositionally biased region" description="Polar residues" evidence="5">
    <location>
        <begin position="46"/>
        <end position="60"/>
    </location>
</feature>
<dbReference type="SMART" id="SM00184">
    <property type="entry name" value="RING"/>
    <property type="match status" value="1"/>
</dbReference>
<evidence type="ECO:0000256" key="1">
    <source>
        <dbReference type="ARBA" id="ARBA00022723"/>
    </source>
</evidence>
<evidence type="ECO:0000313" key="8">
    <source>
        <dbReference type="Proteomes" id="UP000054558"/>
    </source>
</evidence>
<dbReference type="Gene3D" id="3.30.40.10">
    <property type="entry name" value="Zinc/RING finger domain, C3HC4 (zinc finger)"/>
    <property type="match status" value="1"/>
</dbReference>
<protein>
    <recommendedName>
        <fullName evidence="6">RING-type domain-containing protein</fullName>
    </recommendedName>
</protein>
<evidence type="ECO:0000256" key="2">
    <source>
        <dbReference type="ARBA" id="ARBA00022771"/>
    </source>
</evidence>
<sequence>MEGSAKGTCPQNEQRHGEPGPVVAGMGQAAACDRGAASHGFESYQGEPSPNIENDSQSYHSAEETLLAAEPEQSTGTNAPMALEHASTAGVEQTSYPGSQLETSSGNDSGLPSAGSSEDDNLPALLGPEAFSESEDEDDEPPGLVGESESDMDSDVDSEMESLPALGSDMSDSDSFADASPSAEAGHGGQQEGLTASAASGRSNLHRSPSERPATEDQDWDELPDLLDAESDDEEDSSTHSTHGPVFSPDFHPSGAVSALRSAAVSLRTLLSTGFQPGTAAAPTAGGGREARRRERRRRVARVAEPAENEDGGHRRRSRRLSPANRASNDERSAGGTLFLPLGPMRAAVSTARAPRAGLATQRGGRGSPSGGVERDDDDVPDLLSAEDEDDETDEEDEGEEDDDDDDLPPLLNSDGEEDEYADMPDLLPDSASSGSDHDEDDEEDGERTPRPARAARRGGLFPPGGLAFYGGPTNFGAGVQMAVQFGGIPPFGIDFARNRLLAFRAGDFVLDENLDQVMAMLGAGAHPQWPPPASRAAVQALEKVTMPEEPGEESCSVCRSVLEARIEVLRMPCRHLFHADCLHPWLDVRNSCPLCRLQLPTDDPDYESMRQQGVATGGSGDD</sequence>
<evidence type="ECO:0000256" key="4">
    <source>
        <dbReference type="PROSITE-ProRule" id="PRU00175"/>
    </source>
</evidence>
<dbReference type="PANTHER" id="PTHR15710">
    <property type="entry name" value="E3 UBIQUITIN-PROTEIN LIGASE PRAJA"/>
    <property type="match status" value="1"/>
</dbReference>
<evidence type="ECO:0000256" key="3">
    <source>
        <dbReference type="ARBA" id="ARBA00022833"/>
    </source>
</evidence>
<dbReference type="OrthoDB" id="8062037at2759"/>
<feature type="compositionally biased region" description="Acidic residues" evidence="5">
    <location>
        <begin position="375"/>
        <end position="408"/>
    </location>
</feature>
<dbReference type="InterPro" id="IPR001841">
    <property type="entry name" value="Znf_RING"/>
</dbReference>
<dbReference type="Pfam" id="PF13639">
    <property type="entry name" value="zf-RING_2"/>
    <property type="match status" value="1"/>
</dbReference>
<reference evidence="7 8" key="1">
    <citation type="journal article" date="2014" name="Nat. Commun.">
        <title>Klebsormidium flaccidum genome reveals primary factors for plant terrestrial adaptation.</title>
        <authorList>
            <person name="Hori K."/>
            <person name="Maruyama F."/>
            <person name="Fujisawa T."/>
            <person name="Togashi T."/>
            <person name="Yamamoto N."/>
            <person name="Seo M."/>
            <person name="Sato S."/>
            <person name="Yamada T."/>
            <person name="Mori H."/>
            <person name="Tajima N."/>
            <person name="Moriyama T."/>
            <person name="Ikeuchi M."/>
            <person name="Watanabe M."/>
            <person name="Wada H."/>
            <person name="Kobayashi K."/>
            <person name="Saito M."/>
            <person name="Masuda T."/>
            <person name="Sasaki-Sekimoto Y."/>
            <person name="Mashiguchi K."/>
            <person name="Awai K."/>
            <person name="Shimojima M."/>
            <person name="Masuda S."/>
            <person name="Iwai M."/>
            <person name="Nobusawa T."/>
            <person name="Narise T."/>
            <person name="Kondo S."/>
            <person name="Saito H."/>
            <person name="Sato R."/>
            <person name="Murakawa M."/>
            <person name="Ihara Y."/>
            <person name="Oshima-Yamada Y."/>
            <person name="Ohtaka K."/>
            <person name="Satoh M."/>
            <person name="Sonobe K."/>
            <person name="Ishii M."/>
            <person name="Ohtani R."/>
            <person name="Kanamori-Sato M."/>
            <person name="Honoki R."/>
            <person name="Miyazaki D."/>
            <person name="Mochizuki H."/>
            <person name="Umetsu J."/>
            <person name="Higashi K."/>
            <person name="Shibata D."/>
            <person name="Kamiya Y."/>
            <person name="Sato N."/>
            <person name="Nakamura Y."/>
            <person name="Tabata S."/>
            <person name="Ida S."/>
            <person name="Kurokawa K."/>
            <person name="Ohta H."/>
        </authorList>
    </citation>
    <scope>NUCLEOTIDE SEQUENCE [LARGE SCALE GENOMIC DNA]</scope>
    <source>
        <strain evidence="7 8">NIES-2285</strain>
    </source>
</reference>
<feature type="compositionally biased region" description="Acidic residues" evidence="5">
    <location>
        <begin position="216"/>
        <end position="236"/>
    </location>
</feature>
<dbReference type="SUPFAM" id="SSF57850">
    <property type="entry name" value="RING/U-box"/>
    <property type="match status" value="1"/>
</dbReference>
<evidence type="ECO:0000259" key="6">
    <source>
        <dbReference type="PROSITE" id="PS50089"/>
    </source>
</evidence>
<evidence type="ECO:0000256" key="5">
    <source>
        <dbReference type="SAM" id="MobiDB-lite"/>
    </source>
</evidence>
<feature type="compositionally biased region" description="Low complexity" evidence="5">
    <location>
        <begin position="271"/>
        <end position="284"/>
    </location>
</feature>
<feature type="compositionally biased region" description="Acidic residues" evidence="5">
    <location>
        <begin position="148"/>
        <end position="160"/>
    </location>
</feature>
<keyword evidence="8" id="KW-1185">Reference proteome</keyword>
<keyword evidence="1" id="KW-0479">Metal-binding</keyword>
<feature type="region of interest" description="Disordered" evidence="5">
    <location>
        <begin position="1"/>
        <end position="254"/>
    </location>
</feature>
<dbReference type="Proteomes" id="UP000054558">
    <property type="component" value="Unassembled WGS sequence"/>
</dbReference>
<feature type="compositionally biased region" description="Polar residues" evidence="5">
    <location>
        <begin position="192"/>
        <end position="207"/>
    </location>
</feature>
<feature type="compositionally biased region" description="Polar residues" evidence="5">
    <location>
        <begin position="90"/>
        <end position="116"/>
    </location>
</feature>
<gene>
    <name evidence="7" type="ORF">KFL_001410100</name>
</gene>
<keyword evidence="2 4" id="KW-0863">Zinc-finger</keyword>
<proteinExistence type="predicted"/>
<name>A0A0U9HUY2_KLENI</name>
<dbReference type="PANTHER" id="PTHR15710:SF217">
    <property type="entry name" value="E3 UBIQUITIN-PROTEIN LIGASE RDUF2"/>
    <property type="match status" value="1"/>
</dbReference>
<accession>A0A0U9HUY2</accession>